<dbReference type="CDD" id="cd01097">
    <property type="entry name" value="Tetrahydromethanopterin_reductase"/>
    <property type="match status" value="1"/>
</dbReference>
<name>B2HIL3_MYCMM</name>
<dbReference type="eggNOG" id="COG2141">
    <property type="taxonomic scope" value="Bacteria"/>
</dbReference>
<feature type="domain" description="Luciferase-like" evidence="2">
    <location>
        <begin position="39"/>
        <end position="350"/>
    </location>
</feature>
<organism evidence="3 4">
    <name type="scientific">Mycobacterium marinum (strain ATCC BAA-535 / M)</name>
    <dbReference type="NCBI Taxonomy" id="216594"/>
    <lineage>
        <taxon>Bacteria</taxon>
        <taxon>Bacillati</taxon>
        <taxon>Actinomycetota</taxon>
        <taxon>Actinomycetes</taxon>
        <taxon>Mycobacteriales</taxon>
        <taxon>Mycobacteriaceae</taxon>
        <taxon>Mycobacterium</taxon>
        <taxon>Mycobacterium ulcerans group</taxon>
    </lineage>
</organism>
<dbReference type="InterPro" id="IPR011251">
    <property type="entry name" value="Luciferase-like_dom"/>
</dbReference>
<gene>
    <name evidence="3" type="ordered locus">MMAR_1758</name>
</gene>
<dbReference type="EMBL" id="CP000854">
    <property type="protein sequence ID" value="ACC40207.1"/>
    <property type="molecule type" value="Genomic_DNA"/>
</dbReference>
<reference evidence="3 4" key="1">
    <citation type="journal article" date="2008" name="Genome Res.">
        <title>Insights from the complete genome sequence of Mycobacterium marinum on the evolution of Mycobacterium tuberculosis.</title>
        <authorList>
            <person name="Stinear T.P."/>
            <person name="Seemann T."/>
            <person name="Harrison P.F."/>
            <person name="Jenkin G.A."/>
            <person name="Davies J.K."/>
            <person name="Johnson P.D."/>
            <person name="Abdellah Z."/>
            <person name="Arrowsmith C."/>
            <person name="Chillingworth T."/>
            <person name="Churcher C."/>
            <person name="Clarke K."/>
            <person name="Cronin A."/>
            <person name="Davis P."/>
            <person name="Goodhead I."/>
            <person name="Holroyd N."/>
            <person name="Jagels K."/>
            <person name="Lord A."/>
            <person name="Moule S."/>
            <person name="Mungall K."/>
            <person name="Norbertczak H."/>
            <person name="Quail M.A."/>
            <person name="Rabbinowitsch E."/>
            <person name="Walker D."/>
            <person name="White B."/>
            <person name="Whitehead S."/>
            <person name="Small P.L."/>
            <person name="Brosch R."/>
            <person name="Ramakrishnan L."/>
            <person name="Fischbach M.A."/>
            <person name="Parkhill J."/>
            <person name="Cole S.T."/>
        </authorList>
    </citation>
    <scope>NUCLEOTIDE SEQUENCE [LARGE SCALE GENOMIC DNA]</scope>
    <source>
        <strain evidence="4">ATCC BAA-535 / M</strain>
    </source>
</reference>
<dbReference type="STRING" id="216594.MMAR_1758"/>
<protein>
    <submittedName>
        <fullName evidence="3">Ketoreductase</fullName>
    </submittedName>
</protein>
<dbReference type="BioCyc" id="MetaCyc:MONOMER-19634"/>
<dbReference type="Pfam" id="PF00296">
    <property type="entry name" value="Bac_luciferase"/>
    <property type="match status" value="1"/>
</dbReference>
<dbReference type="PANTHER" id="PTHR43244">
    <property type="match status" value="1"/>
</dbReference>
<keyword evidence="1" id="KW-0560">Oxidoreductase</keyword>
<dbReference type="PANTHER" id="PTHR43244:SF1">
    <property type="entry name" value="5,10-METHYLENETETRAHYDROMETHANOPTERIN REDUCTASE"/>
    <property type="match status" value="1"/>
</dbReference>
<evidence type="ECO:0000313" key="3">
    <source>
        <dbReference type="EMBL" id="ACC40207.1"/>
    </source>
</evidence>
<evidence type="ECO:0000313" key="4">
    <source>
        <dbReference type="Proteomes" id="UP000001190"/>
    </source>
</evidence>
<dbReference type="Proteomes" id="UP000001190">
    <property type="component" value="Chromosome"/>
</dbReference>
<evidence type="ECO:0000259" key="2">
    <source>
        <dbReference type="Pfam" id="PF00296"/>
    </source>
</evidence>
<accession>B2HIL3</accession>
<dbReference type="InterPro" id="IPR036661">
    <property type="entry name" value="Luciferase-like_sf"/>
</dbReference>
<keyword evidence="4" id="KW-1185">Reference proteome</keyword>
<dbReference type="AlphaFoldDB" id="B2HIL3"/>
<proteinExistence type="predicted"/>
<evidence type="ECO:0000256" key="1">
    <source>
        <dbReference type="ARBA" id="ARBA00023002"/>
    </source>
</evidence>
<dbReference type="Gene3D" id="3.20.20.30">
    <property type="entry name" value="Luciferase-like domain"/>
    <property type="match status" value="1"/>
</dbReference>
<dbReference type="GO" id="GO:0016705">
    <property type="term" value="F:oxidoreductase activity, acting on paired donors, with incorporation or reduction of molecular oxygen"/>
    <property type="evidence" value="ECO:0007669"/>
    <property type="project" value="InterPro"/>
</dbReference>
<dbReference type="SUPFAM" id="SSF51679">
    <property type="entry name" value="Bacterial luciferase-like"/>
    <property type="match status" value="1"/>
</dbReference>
<dbReference type="InterPro" id="IPR050564">
    <property type="entry name" value="F420-G6PD/mer"/>
</dbReference>
<sequence length="385" mass="41876">MKKSSGFRYGFVDAPVHSRLPPSMIARSSMMAGAVMGADSYWIGDHLNALVPRSVATPEFLGLGARLVPKVDANYEPWTMLGNLAAGNRINRLRLGVCVTDVGRRNPAVTAQAAATVHLLTRGRAILGIGVGEREGNEPYGVEWSKPVARFEEGLATIRALWDSNGALVTRESPYFPLRNALFDLPPYKGKWPEIWVAAHGPRMLRATGRYADAWVPIVIIRPTDYSRALEAVRAAASDAGRDPMSITPSAVRGVVTGWSRDDVDEALDSVIVKMNALGMPAEAWARHGVEHPMGADFTGVQDLIPQTMDRETVLSYTAKVPPGLIREVVASGTPDEVIDQVAEWRDHGLRYLLVINGSLVNPSLRKTVTAVLPHAKVLRGLKKL</sequence>
<dbReference type="HOGENOM" id="CLU_027853_5_3_11"/>
<dbReference type="KEGG" id="mmi:MMAR_1758"/>